<keyword evidence="2" id="KW-1133">Transmembrane helix</keyword>
<evidence type="ECO:0000313" key="3">
    <source>
        <dbReference type="EMBL" id="CAI9768592.1"/>
    </source>
</evidence>
<organism evidence="3 4">
    <name type="scientific">Fraxinus pennsylvanica</name>
    <dbReference type="NCBI Taxonomy" id="56036"/>
    <lineage>
        <taxon>Eukaryota</taxon>
        <taxon>Viridiplantae</taxon>
        <taxon>Streptophyta</taxon>
        <taxon>Embryophyta</taxon>
        <taxon>Tracheophyta</taxon>
        <taxon>Spermatophyta</taxon>
        <taxon>Magnoliopsida</taxon>
        <taxon>eudicotyledons</taxon>
        <taxon>Gunneridae</taxon>
        <taxon>Pentapetalae</taxon>
        <taxon>asterids</taxon>
        <taxon>lamiids</taxon>
        <taxon>Lamiales</taxon>
        <taxon>Oleaceae</taxon>
        <taxon>Oleeae</taxon>
        <taxon>Fraxinus</taxon>
    </lineage>
</organism>
<dbReference type="PANTHER" id="PTHR33264">
    <property type="entry name" value="EXPRESSED PROTEIN"/>
    <property type="match status" value="1"/>
</dbReference>
<dbReference type="AlphaFoldDB" id="A0AAD1ZKB8"/>
<feature type="compositionally biased region" description="Low complexity" evidence="1">
    <location>
        <begin position="24"/>
        <end position="38"/>
    </location>
</feature>
<feature type="region of interest" description="Disordered" evidence="1">
    <location>
        <begin position="1"/>
        <end position="44"/>
    </location>
</feature>
<reference evidence="3" key="1">
    <citation type="submission" date="2023-05" db="EMBL/GenBank/DDBJ databases">
        <authorList>
            <person name="Huff M."/>
        </authorList>
    </citation>
    <scope>NUCLEOTIDE SEQUENCE</scope>
</reference>
<feature type="transmembrane region" description="Helical" evidence="2">
    <location>
        <begin position="53"/>
        <end position="74"/>
    </location>
</feature>
<name>A0AAD1ZKB8_9LAMI</name>
<dbReference type="PANTHER" id="PTHR33264:SF64">
    <property type="entry name" value="TRANSMEMBRANE PROTEIN"/>
    <property type="match status" value="1"/>
</dbReference>
<evidence type="ECO:0000256" key="1">
    <source>
        <dbReference type="SAM" id="MobiDB-lite"/>
    </source>
</evidence>
<keyword evidence="2" id="KW-0812">Transmembrane</keyword>
<evidence type="ECO:0008006" key="5">
    <source>
        <dbReference type="Google" id="ProtNLM"/>
    </source>
</evidence>
<protein>
    <recommendedName>
        <fullName evidence="5">Pollen preferential protein</fullName>
    </recommendedName>
</protein>
<dbReference type="Proteomes" id="UP000834106">
    <property type="component" value="Chromosome 9"/>
</dbReference>
<accession>A0AAD1ZKB8</accession>
<feature type="compositionally biased region" description="Low complexity" evidence="1">
    <location>
        <begin position="1"/>
        <end position="16"/>
    </location>
</feature>
<dbReference type="EMBL" id="OU503044">
    <property type="protein sequence ID" value="CAI9768592.1"/>
    <property type="molecule type" value="Genomic_DNA"/>
</dbReference>
<evidence type="ECO:0000256" key="2">
    <source>
        <dbReference type="SAM" id="Phobius"/>
    </source>
</evidence>
<keyword evidence="2" id="KW-0472">Membrane</keyword>
<evidence type="ECO:0000313" key="4">
    <source>
        <dbReference type="Proteomes" id="UP000834106"/>
    </source>
</evidence>
<keyword evidence="4" id="KW-1185">Reference proteome</keyword>
<feature type="compositionally biased region" description="Basic and acidic residues" evidence="1">
    <location>
        <begin position="95"/>
        <end position="104"/>
    </location>
</feature>
<feature type="compositionally biased region" description="Acidic residues" evidence="1">
    <location>
        <begin position="115"/>
        <end position="125"/>
    </location>
</feature>
<proteinExistence type="predicted"/>
<gene>
    <name evidence="3" type="ORF">FPE_LOCUS16022</name>
</gene>
<sequence>MIQSPAATMTSPPTTKSTEKYRINGNGDNNQNNNNIGGNHRGSRMGETAGECAAVWCCCPCAMMHLLILAVYRLPAGLWRKKKRKRLLKLKKRKNSSEEKENPAKKKSGIQFDLGETDESTEVEDCSNNNHDGKSETLDWDREMWDRFYGAGFWRSTSQRDGD</sequence>
<feature type="region of interest" description="Disordered" evidence="1">
    <location>
        <begin position="89"/>
        <end position="136"/>
    </location>
</feature>